<gene>
    <name evidence="2" type="ORF">OUZ56_012579</name>
</gene>
<reference evidence="2 3" key="1">
    <citation type="journal article" date="2023" name="Nucleic Acids Res.">
        <title>The hologenome of Daphnia magna reveals possible DNA methylation and microbiome-mediated evolution of the host genome.</title>
        <authorList>
            <person name="Chaturvedi A."/>
            <person name="Li X."/>
            <person name="Dhandapani V."/>
            <person name="Marshall H."/>
            <person name="Kissane S."/>
            <person name="Cuenca-Cambronero M."/>
            <person name="Asole G."/>
            <person name="Calvet F."/>
            <person name="Ruiz-Romero M."/>
            <person name="Marangio P."/>
            <person name="Guigo R."/>
            <person name="Rago D."/>
            <person name="Mirbahai L."/>
            <person name="Eastwood N."/>
            <person name="Colbourne J.K."/>
            <person name="Zhou J."/>
            <person name="Mallon E."/>
            <person name="Orsini L."/>
        </authorList>
    </citation>
    <scope>NUCLEOTIDE SEQUENCE [LARGE SCALE GENOMIC DNA]</scope>
    <source>
        <strain evidence="2">LRV0_1</strain>
    </source>
</reference>
<dbReference type="Proteomes" id="UP001234178">
    <property type="component" value="Unassembled WGS sequence"/>
</dbReference>
<sequence>MEPITAEGDEESLSNSNAGSSGAFQVGRIHMHWKGIHKLEETGGESVNNVTSIKYYLVKTVERDENFKDITYYTCVPTTWVEHRCKTTMGSRENSI</sequence>
<organism evidence="2 3">
    <name type="scientific">Daphnia magna</name>
    <dbReference type="NCBI Taxonomy" id="35525"/>
    <lineage>
        <taxon>Eukaryota</taxon>
        <taxon>Metazoa</taxon>
        <taxon>Ecdysozoa</taxon>
        <taxon>Arthropoda</taxon>
        <taxon>Crustacea</taxon>
        <taxon>Branchiopoda</taxon>
        <taxon>Diplostraca</taxon>
        <taxon>Cladocera</taxon>
        <taxon>Anomopoda</taxon>
        <taxon>Daphniidae</taxon>
        <taxon>Daphnia</taxon>
    </lineage>
</organism>
<accession>A0ABQ9Z3F0</accession>
<evidence type="ECO:0000313" key="3">
    <source>
        <dbReference type="Proteomes" id="UP001234178"/>
    </source>
</evidence>
<name>A0ABQ9Z3F0_9CRUS</name>
<protein>
    <submittedName>
        <fullName evidence="2">Uncharacterized protein</fullName>
    </submittedName>
</protein>
<comment type="caution">
    <text evidence="2">The sequence shown here is derived from an EMBL/GenBank/DDBJ whole genome shotgun (WGS) entry which is preliminary data.</text>
</comment>
<feature type="region of interest" description="Disordered" evidence="1">
    <location>
        <begin position="1"/>
        <end position="21"/>
    </location>
</feature>
<evidence type="ECO:0000313" key="2">
    <source>
        <dbReference type="EMBL" id="KAK4007422.1"/>
    </source>
</evidence>
<proteinExistence type="predicted"/>
<evidence type="ECO:0000256" key="1">
    <source>
        <dbReference type="SAM" id="MobiDB-lite"/>
    </source>
</evidence>
<keyword evidence="3" id="KW-1185">Reference proteome</keyword>
<dbReference type="EMBL" id="JAOYFB010000002">
    <property type="protein sequence ID" value="KAK4007422.1"/>
    <property type="molecule type" value="Genomic_DNA"/>
</dbReference>